<keyword evidence="2" id="KW-1185">Reference proteome</keyword>
<dbReference type="InterPro" id="IPR050238">
    <property type="entry name" value="DNA_Rep/Repair_Clamp_Loader"/>
</dbReference>
<dbReference type="InterPro" id="IPR027417">
    <property type="entry name" value="P-loop_NTPase"/>
</dbReference>
<gene>
    <name evidence="1" type="ORF">NE695_05185</name>
</gene>
<dbReference type="PANTHER" id="PTHR11669:SF8">
    <property type="entry name" value="DNA POLYMERASE III SUBUNIT DELTA"/>
    <property type="match status" value="1"/>
</dbReference>
<organism evidence="1 2">
    <name type="scientific">Neglectibacter timonensis</name>
    <dbReference type="NCBI Taxonomy" id="1776382"/>
    <lineage>
        <taxon>Bacteria</taxon>
        <taxon>Bacillati</taxon>
        <taxon>Bacillota</taxon>
        <taxon>Clostridia</taxon>
        <taxon>Eubacteriales</taxon>
        <taxon>Oscillospiraceae</taxon>
        <taxon>Neglectibacter</taxon>
    </lineage>
</organism>
<protein>
    <submittedName>
        <fullName evidence="1">DNA polymerase III subunit</fullName>
    </submittedName>
</protein>
<reference evidence="1 2" key="1">
    <citation type="submission" date="2022-06" db="EMBL/GenBank/DDBJ databases">
        <title>Isolation of gut microbiota from human fecal samples.</title>
        <authorList>
            <person name="Pamer E.G."/>
            <person name="Barat B."/>
            <person name="Waligurski E."/>
            <person name="Medina S."/>
            <person name="Paddock L."/>
            <person name="Mostad J."/>
        </authorList>
    </citation>
    <scope>NUCLEOTIDE SEQUENCE [LARGE SCALE GENOMIC DNA]</scope>
    <source>
        <strain evidence="1 2">DFI.9.73</strain>
    </source>
</reference>
<name>A0ABT1RXL2_9FIRM</name>
<accession>A0ABT1RXL2</accession>
<comment type="caution">
    <text evidence="1">The sequence shown here is derived from an EMBL/GenBank/DDBJ whole genome shotgun (WGS) entry which is preliminary data.</text>
</comment>
<dbReference type="SUPFAM" id="SSF52540">
    <property type="entry name" value="P-loop containing nucleoside triphosphate hydrolases"/>
    <property type="match status" value="1"/>
</dbReference>
<dbReference type="EMBL" id="JANFZH010000008">
    <property type="protein sequence ID" value="MCQ4839308.1"/>
    <property type="molecule type" value="Genomic_DNA"/>
</dbReference>
<dbReference type="RefSeq" id="WP_066860023.1">
    <property type="nucleotide sequence ID" value="NZ_CABKVV010000009.1"/>
</dbReference>
<proteinExistence type="predicted"/>
<dbReference type="PANTHER" id="PTHR11669">
    <property type="entry name" value="REPLICATION FACTOR C / DNA POLYMERASE III GAMMA-TAU SUBUNIT"/>
    <property type="match status" value="1"/>
</dbReference>
<evidence type="ECO:0000313" key="1">
    <source>
        <dbReference type="EMBL" id="MCQ4839308.1"/>
    </source>
</evidence>
<dbReference type="GeneID" id="90531024"/>
<dbReference type="Pfam" id="PF13177">
    <property type="entry name" value="DNA_pol3_delta2"/>
    <property type="match status" value="1"/>
</dbReference>
<sequence length="328" mass="34882">MDFFGFLGNEEVKEALSAAFASGRFPHAILLQGENGCGKRTLAKLLAKALVCREKERVPCGTCPSCIRADAGSHPDIRIEEGSGVTRSLSVDTVRSITADAYRMPEEADVSVYLLFLGSRTLEPAQNKLLKLIEEPPANTVFVLVCESGEQLLPTIRSRVQSFTLRPPSEEAAAAYVQEHAAVSAEQARELAALCGGNIGRMLGELSGGDSAAAFAVARQMAKEMAGSSAHALLEAAAPVLKDRKLFREVLTRLSLIFRDALVLRMGGAAMLGGAPEEAQALCALPKRRLAALPGLAEEFKTKADRNANMALLVTDFCAKLREAAGAA</sequence>
<dbReference type="Proteomes" id="UP001524473">
    <property type="component" value="Unassembled WGS sequence"/>
</dbReference>
<dbReference type="Gene3D" id="3.40.50.300">
    <property type="entry name" value="P-loop containing nucleotide triphosphate hydrolases"/>
    <property type="match status" value="1"/>
</dbReference>
<evidence type="ECO:0000313" key="2">
    <source>
        <dbReference type="Proteomes" id="UP001524473"/>
    </source>
</evidence>